<reference evidence="6 7" key="1">
    <citation type="submission" date="2015-11" db="EMBL/GenBank/DDBJ databases">
        <title>Expanding the genomic diversity of Burkholderia species for the development of highly accurate diagnostics.</title>
        <authorList>
            <person name="Sahl J."/>
            <person name="Keim P."/>
            <person name="Wagner D."/>
        </authorList>
    </citation>
    <scope>NUCLEOTIDE SEQUENCE [LARGE SCALE GENOMIC DNA]</scope>
    <source>
        <strain evidence="6 7">TSV85</strain>
    </source>
</reference>
<dbReference type="Proteomes" id="UP000062788">
    <property type="component" value="Unassembled WGS sequence"/>
</dbReference>
<accession>A0A103E586</accession>
<keyword evidence="3" id="KW-0732">Signal</keyword>
<name>A0A103E586_9BURK</name>
<dbReference type="Gene3D" id="3.40.50.1820">
    <property type="entry name" value="alpha/beta hydrolase"/>
    <property type="match status" value="1"/>
</dbReference>
<sequence length="511" mass="55373">MFPKSVRWWLIVLTVALHACGDQDRGAFSDQSAASAQSASQPAAADRPLIDEREYSNRGDAALPDASEAAAVTHRQIELDGRTLRYTATTGHLTAAVDSGKRASMFYVAYTVDDRARSKRPVTFLFNGGPVTASVWLHLGSWGPKRIAAEARGTNALRPTLIDSDDSLLDQSDLVFVDAVGTGYSQAIAPSVNRDFWGVDQDAAAFHGFILRYIEVNRREASPIYLYGESYGGIRAAVLANLLATSGATLGGVVLNSPILNFNTACDLGAPDCTGFIPSYAAVSTHHRVSNKPDAMPAADYARQAGRFAVDIYRPALLDYLRRGAAPSAALLADLAGYTGIAPAEWARHLNMTPDLYVTRVRPGYVIDINDGRNSAPAGSDWQDPYRDALEAGIHALLPDFLGYRARSAYSMVAGDAWTWEHDGLPLPDAIPDLASALAQSPGMQVVALNGYHDLNCPFLQTELELERVGYAHRVRSHTFAGGHMTYLTEASRQPMRQALRDLYRQAGDRS</sequence>
<dbReference type="InterPro" id="IPR029058">
    <property type="entry name" value="AB_hydrolase_fold"/>
</dbReference>
<comment type="caution">
    <text evidence="6">The sequence shown here is derived from an EMBL/GenBank/DDBJ whole genome shotgun (WGS) entry which is preliminary data.</text>
</comment>
<protein>
    <recommendedName>
        <fullName evidence="8">Peptidase S10</fullName>
    </recommendedName>
</protein>
<dbReference type="Pfam" id="PF00450">
    <property type="entry name" value="Peptidase_S10"/>
    <property type="match status" value="1"/>
</dbReference>
<dbReference type="AlphaFoldDB" id="A0A103E586"/>
<dbReference type="RefSeq" id="WP_059514750.1">
    <property type="nucleotide sequence ID" value="NZ_LOWA01000018.1"/>
</dbReference>
<evidence type="ECO:0000256" key="3">
    <source>
        <dbReference type="ARBA" id="ARBA00022729"/>
    </source>
</evidence>
<evidence type="ECO:0000313" key="7">
    <source>
        <dbReference type="Proteomes" id="UP000062788"/>
    </source>
</evidence>
<gene>
    <name evidence="6" type="ORF">WS67_07550</name>
</gene>
<keyword evidence="4" id="KW-0378">Hydrolase</keyword>
<keyword evidence="1" id="KW-0121">Carboxypeptidase</keyword>
<keyword evidence="7" id="KW-1185">Reference proteome</keyword>
<evidence type="ECO:0000256" key="2">
    <source>
        <dbReference type="ARBA" id="ARBA00022670"/>
    </source>
</evidence>
<dbReference type="PANTHER" id="PTHR11802:SF3">
    <property type="entry name" value="RETINOID-INDUCIBLE SERINE CARBOXYPEPTIDASE"/>
    <property type="match status" value="1"/>
</dbReference>
<dbReference type="GO" id="GO:0004185">
    <property type="term" value="F:serine-type carboxypeptidase activity"/>
    <property type="evidence" value="ECO:0007669"/>
    <property type="project" value="InterPro"/>
</dbReference>
<dbReference type="PANTHER" id="PTHR11802">
    <property type="entry name" value="SERINE PROTEASE FAMILY S10 SERINE CARBOXYPEPTIDASE"/>
    <property type="match status" value="1"/>
</dbReference>
<keyword evidence="5" id="KW-0325">Glycoprotein</keyword>
<evidence type="ECO:0000256" key="4">
    <source>
        <dbReference type="ARBA" id="ARBA00022801"/>
    </source>
</evidence>
<dbReference type="PROSITE" id="PS00131">
    <property type="entry name" value="CARBOXYPEPT_SER_SER"/>
    <property type="match status" value="1"/>
</dbReference>
<dbReference type="InterPro" id="IPR018202">
    <property type="entry name" value="Ser_caboxypep_ser_AS"/>
</dbReference>
<dbReference type="InterPro" id="IPR001563">
    <property type="entry name" value="Peptidase_S10"/>
</dbReference>
<evidence type="ECO:0000256" key="5">
    <source>
        <dbReference type="ARBA" id="ARBA00023180"/>
    </source>
</evidence>
<dbReference type="EMBL" id="LOWA01000018">
    <property type="protein sequence ID" value="KVE28580.1"/>
    <property type="molecule type" value="Genomic_DNA"/>
</dbReference>
<keyword evidence="2" id="KW-0645">Protease</keyword>
<proteinExistence type="predicted"/>
<dbReference type="GO" id="GO:0006508">
    <property type="term" value="P:proteolysis"/>
    <property type="evidence" value="ECO:0007669"/>
    <property type="project" value="UniProtKB-KW"/>
</dbReference>
<evidence type="ECO:0008006" key="8">
    <source>
        <dbReference type="Google" id="ProtNLM"/>
    </source>
</evidence>
<organism evidence="6 7">
    <name type="scientific">Burkholderia singularis</name>
    <dbReference type="NCBI Taxonomy" id="1503053"/>
    <lineage>
        <taxon>Bacteria</taxon>
        <taxon>Pseudomonadati</taxon>
        <taxon>Pseudomonadota</taxon>
        <taxon>Betaproteobacteria</taxon>
        <taxon>Burkholderiales</taxon>
        <taxon>Burkholderiaceae</taxon>
        <taxon>Burkholderia</taxon>
        <taxon>pseudomallei group</taxon>
    </lineage>
</organism>
<evidence type="ECO:0000256" key="1">
    <source>
        <dbReference type="ARBA" id="ARBA00022645"/>
    </source>
</evidence>
<evidence type="ECO:0000313" key="6">
    <source>
        <dbReference type="EMBL" id="KVE28580.1"/>
    </source>
</evidence>
<dbReference type="SUPFAM" id="SSF53474">
    <property type="entry name" value="alpha/beta-Hydrolases"/>
    <property type="match status" value="1"/>
</dbReference>